<proteinExistence type="predicted"/>
<dbReference type="CDD" id="cd01650">
    <property type="entry name" value="RT_nLTR_like"/>
    <property type="match status" value="1"/>
</dbReference>
<dbReference type="EMBL" id="JAZDWU010000004">
    <property type="protein sequence ID" value="KAL0004523.1"/>
    <property type="molecule type" value="Genomic_DNA"/>
</dbReference>
<sequence>MLNVMHKVNNCQSHLKSWNKNVFGNIRGTLVRKRKLLAKAEIGAVSGQGINQVKVLKEEINKLLDLEECMWSQRAKTDWLRYSDQNSKYFHCCATERNKRNFISGLKDDLGSWVEDEGRIGDLLNGFYSSLFSSSSPTKFDAVLEGVEPRVTRDMNEILIRPFVASEVQAALVQMKANTAPGPDGFPPLLYKQYWPKIGAEISDAVIKVLANHLKKFLPQLISETQSAFVPGRLIINNILIAHETLHYLKSKRMGAMGLMALKLDMSKAYDCVEWYFLEKIMAKMGFSTTWISLISMCIRSVTYSILLNGQPRSLIPPQRGLRQGDPLSPYLFLLITEGLHGLLKRAEIEGSLRGVSICPTGPHISHLLLADDSLIFCKASMSDCQTIQSILQIYEFASGQNINWGKTNLFFSTNTSAQTQEEIKNILAVPAIQRFEQYLGPPSLFAMELSVFDATIEGDAEIVSNVLREGGSNHPEFGLVINDSIRLASGFRYCNFSHVKRLGNSVTHFLARKSKSGNELQVWMESVPDDIAHIVVRDAL</sequence>
<dbReference type="InterPro" id="IPR000477">
    <property type="entry name" value="RT_dom"/>
</dbReference>
<dbReference type="InterPro" id="IPR002156">
    <property type="entry name" value="RNaseH_domain"/>
</dbReference>
<dbReference type="Proteomes" id="UP001459277">
    <property type="component" value="Unassembled WGS sequence"/>
</dbReference>
<evidence type="ECO:0008006" key="5">
    <source>
        <dbReference type="Google" id="ProtNLM"/>
    </source>
</evidence>
<gene>
    <name evidence="3" type="ORF">SO802_012084</name>
</gene>
<dbReference type="SUPFAM" id="SSF56672">
    <property type="entry name" value="DNA/RNA polymerases"/>
    <property type="match status" value="1"/>
</dbReference>
<dbReference type="PANTHER" id="PTHR46890:SF48">
    <property type="entry name" value="RNA-DIRECTED DNA POLYMERASE"/>
    <property type="match status" value="1"/>
</dbReference>
<dbReference type="Pfam" id="PF00078">
    <property type="entry name" value="RVT_1"/>
    <property type="match status" value="1"/>
</dbReference>
<dbReference type="GO" id="GO:0004523">
    <property type="term" value="F:RNA-DNA hybrid ribonuclease activity"/>
    <property type="evidence" value="ECO:0007669"/>
    <property type="project" value="InterPro"/>
</dbReference>
<dbReference type="PANTHER" id="PTHR46890">
    <property type="entry name" value="NON-LTR RETROLELEMENT REVERSE TRANSCRIPTASE-LIKE PROTEIN-RELATED"/>
    <property type="match status" value="1"/>
</dbReference>
<organism evidence="3 4">
    <name type="scientific">Lithocarpus litseifolius</name>
    <dbReference type="NCBI Taxonomy" id="425828"/>
    <lineage>
        <taxon>Eukaryota</taxon>
        <taxon>Viridiplantae</taxon>
        <taxon>Streptophyta</taxon>
        <taxon>Embryophyta</taxon>
        <taxon>Tracheophyta</taxon>
        <taxon>Spermatophyta</taxon>
        <taxon>Magnoliopsida</taxon>
        <taxon>eudicotyledons</taxon>
        <taxon>Gunneridae</taxon>
        <taxon>Pentapetalae</taxon>
        <taxon>rosids</taxon>
        <taxon>fabids</taxon>
        <taxon>Fagales</taxon>
        <taxon>Fagaceae</taxon>
        <taxon>Lithocarpus</taxon>
    </lineage>
</organism>
<evidence type="ECO:0000313" key="3">
    <source>
        <dbReference type="EMBL" id="KAL0004523.1"/>
    </source>
</evidence>
<evidence type="ECO:0000313" key="4">
    <source>
        <dbReference type="Proteomes" id="UP001459277"/>
    </source>
</evidence>
<feature type="domain" description="RNase H type-1" evidence="2">
    <location>
        <begin position="446"/>
        <end position="514"/>
    </location>
</feature>
<dbReference type="InterPro" id="IPR052343">
    <property type="entry name" value="Retrotransposon-Effector_Assoc"/>
</dbReference>
<dbReference type="Pfam" id="PF13456">
    <property type="entry name" value="RVT_3"/>
    <property type="match status" value="1"/>
</dbReference>
<feature type="domain" description="Reverse transcriptase" evidence="1">
    <location>
        <begin position="208"/>
        <end position="420"/>
    </location>
</feature>
<dbReference type="GO" id="GO:0003676">
    <property type="term" value="F:nucleic acid binding"/>
    <property type="evidence" value="ECO:0007669"/>
    <property type="project" value="InterPro"/>
</dbReference>
<dbReference type="InterPro" id="IPR043502">
    <property type="entry name" value="DNA/RNA_pol_sf"/>
</dbReference>
<reference evidence="3 4" key="1">
    <citation type="submission" date="2024-01" db="EMBL/GenBank/DDBJ databases">
        <title>A telomere-to-telomere, gap-free genome of sweet tea (Lithocarpus litseifolius).</title>
        <authorList>
            <person name="Zhou J."/>
        </authorList>
    </citation>
    <scope>NUCLEOTIDE SEQUENCE [LARGE SCALE GENOMIC DNA]</scope>
    <source>
        <strain evidence="3">Zhou-2022a</strain>
        <tissue evidence="3">Leaf</tissue>
    </source>
</reference>
<comment type="caution">
    <text evidence="3">The sequence shown here is derived from an EMBL/GenBank/DDBJ whole genome shotgun (WGS) entry which is preliminary data.</text>
</comment>
<dbReference type="AlphaFoldDB" id="A0AAW2D4A8"/>
<keyword evidence="4" id="KW-1185">Reference proteome</keyword>
<evidence type="ECO:0000259" key="2">
    <source>
        <dbReference type="Pfam" id="PF13456"/>
    </source>
</evidence>
<name>A0AAW2D4A8_9ROSI</name>
<protein>
    <recommendedName>
        <fullName evidence="5">Reverse transcriptase domain-containing protein</fullName>
    </recommendedName>
</protein>
<accession>A0AAW2D4A8</accession>
<evidence type="ECO:0000259" key="1">
    <source>
        <dbReference type="Pfam" id="PF00078"/>
    </source>
</evidence>